<accession>A0A498KQP7</accession>
<name>A0A498KQP7_9EURY</name>
<dbReference type="InterPro" id="IPR058967">
    <property type="entry name" value="Hfq-like"/>
</dbReference>
<organism evidence="1 2">
    <name type="scientific">Halorientalis pallida</name>
    <dbReference type="NCBI Taxonomy" id="2479928"/>
    <lineage>
        <taxon>Archaea</taxon>
        <taxon>Methanobacteriati</taxon>
        <taxon>Methanobacteriota</taxon>
        <taxon>Stenosarchaea group</taxon>
        <taxon>Halobacteria</taxon>
        <taxon>Halobacteriales</taxon>
        <taxon>Haloarculaceae</taxon>
        <taxon>Halorientalis</taxon>
    </lineage>
</organism>
<sequence length="85" mass="9591">MFSADCPRTTDESDSALDSLPVEIREIYFENQPLDLIISTTLIRDELADEIADGLVIEYENATVYGDFEQEQVLHQGTVRILPNS</sequence>
<comment type="caution">
    <text evidence="1">The sequence shown here is derived from an EMBL/GenBank/DDBJ whole genome shotgun (WGS) entry which is preliminary data.</text>
</comment>
<evidence type="ECO:0000313" key="2">
    <source>
        <dbReference type="Proteomes" id="UP000289691"/>
    </source>
</evidence>
<protein>
    <submittedName>
        <fullName evidence="1">Uncharacterized protein</fullName>
    </submittedName>
</protein>
<dbReference type="EMBL" id="RDFA01000010">
    <property type="protein sequence ID" value="RXK46285.1"/>
    <property type="molecule type" value="Genomic_DNA"/>
</dbReference>
<reference evidence="1 2" key="1">
    <citation type="submission" date="2019-01" db="EMBL/GenBank/DDBJ databases">
        <title>Halorientalis sp. F13-25 a new haloarchaeum isolated from hypersaline water.</title>
        <authorList>
            <person name="Ana D.-V."/>
            <person name="Cristina S.-P."/>
            <person name="Antonio V."/>
        </authorList>
    </citation>
    <scope>NUCLEOTIDE SEQUENCE [LARGE SCALE GENOMIC DNA]</scope>
    <source>
        <strain evidence="1 2">F13-25</strain>
    </source>
</reference>
<evidence type="ECO:0000313" key="1">
    <source>
        <dbReference type="EMBL" id="RXK46285.1"/>
    </source>
</evidence>
<dbReference type="Pfam" id="PF26264">
    <property type="entry name" value="Halo_Hfq_like"/>
    <property type="match status" value="1"/>
</dbReference>
<proteinExistence type="predicted"/>
<dbReference type="AlphaFoldDB" id="A0A498KQP7"/>
<gene>
    <name evidence="1" type="ORF">EAF64_19600</name>
</gene>
<keyword evidence="2" id="KW-1185">Reference proteome</keyword>
<dbReference type="Proteomes" id="UP000289691">
    <property type="component" value="Unassembled WGS sequence"/>
</dbReference>
<dbReference type="RefSeq" id="WP_129070674.1">
    <property type="nucleotide sequence ID" value="NZ_RDFA01000010.1"/>
</dbReference>